<keyword evidence="6" id="KW-0663">Pyridoxal phosphate</keyword>
<reference evidence="12 13" key="1">
    <citation type="journal article" date="2018" name="Plant J.">
        <title>Genome sequences of Chlorella sorokiniana UTEX 1602 and Micractinium conductrix SAG 241.80: implications to maltose excretion by a green alga.</title>
        <authorList>
            <person name="Arriola M.B."/>
            <person name="Velmurugan N."/>
            <person name="Zhang Y."/>
            <person name="Plunkett M.H."/>
            <person name="Hondzo H."/>
            <person name="Barney B.M."/>
        </authorList>
    </citation>
    <scope>NUCLEOTIDE SEQUENCE [LARGE SCALE GENOMIC DNA]</scope>
    <source>
        <strain evidence="13">UTEX 1602</strain>
    </source>
</reference>
<feature type="transmembrane region" description="Helical" evidence="10">
    <location>
        <begin position="443"/>
        <end position="461"/>
    </location>
</feature>
<keyword evidence="13" id="KW-1185">Reference proteome</keyword>
<dbReference type="GO" id="GO:0016861">
    <property type="term" value="F:intramolecular oxidoreductase activity, interconverting aldoses and ketoses"/>
    <property type="evidence" value="ECO:0007669"/>
    <property type="project" value="InterPro"/>
</dbReference>
<keyword evidence="7" id="KW-0443">Lipid metabolism</keyword>
<dbReference type="PROSITE" id="PS00599">
    <property type="entry name" value="AA_TRANSFER_CLASS_2"/>
    <property type="match status" value="1"/>
</dbReference>
<dbReference type="PANTHER" id="PTHR13693">
    <property type="entry name" value="CLASS II AMINOTRANSFERASE/8-AMINO-7-OXONONANOATE SYNTHASE"/>
    <property type="match status" value="1"/>
</dbReference>
<keyword evidence="7" id="KW-0746">Sphingolipid metabolism</keyword>
<organism evidence="12 13">
    <name type="scientific">Chlorella sorokiniana</name>
    <name type="common">Freshwater green alga</name>
    <dbReference type="NCBI Taxonomy" id="3076"/>
    <lineage>
        <taxon>Eukaryota</taxon>
        <taxon>Viridiplantae</taxon>
        <taxon>Chlorophyta</taxon>
        <taxon>core chlorophytes</taxon>
        <taxon>Trebouxiophyceae</taxon>
        <taxon>Chlorellales</taxon>
        <taxon>Chlorellaceae</taxon>
        <taxon>Chlorella clade</taxon>
        <taxon>Chlorella</taxon>
    </lineage>
</organism>
<dbReference type="EMBL" id="LHPG02000021">
    <property type="protein sequence ID" value="PRW20893.1"/>
    <property type="molecule type" value="Genomic_DNA"/>
</dbReference>
<dbReference type="Proteomes" id="UP000239899">
    <property type="component" value="Unassembled WGS sequence"/>
</dbReference>
<dbReference type="GO" id="GO:0009102">
    <property type="term" value="P:biotin biosynthetic process"/>
    <property type="evidence" value="ECO:0007669"/>
    <property type="project" value="TreeGrafter"/>
</dbReference>
<dbReference type="OrthoDB" id="10263824at2759"/>
<dbReference type="InterPro" id="IPR009015">
    <property type="entry name" value="Fucose_isomerase_N/cen_sf"/>
</dbReference>
<dbReference type="AlphaFoldDB" id="A0A2P6TE15"/>
<evidence type="ECO:0000256" key="9">
    <source>
        <dbReference type="ARBA" id="ARBA00023277"/>
    </source>
</evidence>
<evidence type="ECO:0000313" key="13">
    <source>
        <dbReference type="Proteomes" id="UP000239899"/>
    </source>
</evidence>
<gene>
    <name evidence="12" type="ORF">C2E21_8702</name>
</gene>
<dbReference type="PANTHER" id="PTHR13693:SF77">
    <property type="entry name" value="8-AMINO-7-OXONONANOATE SYNTHASE"/>
    <property type="match status" value="1"/>
</dbReference>
<evidence type="ECO:0000259" key="11">
    <source>
        <dbReference type="Pfam" id="PF00155"/>
    </source>
</evidence>
<comment type="pathway">
    <text evidence="2">Lipid metabolism; sphingolipid metabolism.</text>
</comment>
<protein>
    <submittedName>
        <fullName evidence="12">8-amino-7-oxononanoate synthase</fullName>
    </submittedName>
</protein>
<comment type="similarity">
    <text evidence="4">Belongs to the class-II pyridoxal-phosphate-dependent aminotransferase family. BioF subfamily.</text>
</comment>
<dbReference type="InterPro" id="IPR050087">
    <property type="entry name" value="AON_synthase_class-II"/>
</dbReference>
<comment type="cofactor">
    <cofactor evidence="1">
        <name>pyridoxal 5'-phosphate</name>
        <dbReference type="ChEBI" id="CHEBI:597326"/>
    </cofactor>
</comment>
<dbReference type="GO" id="GO:0006665">
    <property type="term" value="P:sphingolipid metabolic process"/>
    <property type="evidence" value="ECO:0007669"/>
    <property type="project" value="UniProtKB-UniPathway"/>
</dbReference>
<name>A0A2P6TE15_CHLSO</name>
<dbReference type="Gene3D" id="3.90.1150.10">
    <property type="entry name" value="Aspartate Aminotransferase, domain 1"/>
    <property type="match status" value="1"/>
</dbReference>
<keyword evidence="10" id="KW-1133">Transmembrane helix</keyword>
<proteinExistence type="inferred from homology"/>
<keyword evidence="8" id="KW-0413">Isomerase</keyword>
<comment type="caution">
    <text evidence="12">The sequence shown here is derived from an EMBL/GenBank/DDBJ whole genome shotgun (WGS) entry which is preliminary data.</text>
</comment>
<dbReference type="GO" id="GO:0005737">
    <property type="term" value="C:cytoplasm"/>
    <property type="evidence" value="ECO:0007669"/>
    <property type="project" value="InterPro"/>
</dbReference>
<keyword evidence="10" id="KW-0472">Membrane</keyword>
<dbReference type="GO" id="GO:0030170">
    <property type="term" value="F:pyridoxal phosphate binding"/>
    <property type="evidence" value="ECO:0007669"/>
    <property type="project" value="InterPro"/>
</dbReference>
<evidence type="ECO:0000256" key="5">
    <source>
        <dbReference type="ARBA" id="ARBA00022679"/>
    </source>
</evidence>
<evidence type="ECO:0000256" key="4">
    <source>
        <dbReference type="ARBA" id="ARBA00010008"/>
    </source>
</evidence>
<dbReference type="SUPFAM" id="SSF53383">
    <property type="entry name" value="PLP-dependent transferases"/>
    <property type="match status" value="1"/>
</dbReference>
<keyword evidence="10" id="KW-0812">Transmembrane</keyword>
<keyword evidence="9" id="KW-0119">Carbohydrate metabolism</keyword>
<dbReference type="InterPro" id="IPR015424">
    <property type="entry name" value="PyrdxlP-dep_Trfase"/>
</dbReference>
<feature type="domain" description="Aminotransferase class I/classII large" evidence="11">
    <location>
        <begin position="81"/>
        <end position="398"/>
    </location>
</feature>
<evidence type="ECO:0000256" key="2">
    <source>
        <dbReference type="ARBA" id="ARBA00004760"/>
    </source>
</evidence>
<dbReference type="STRING" id="3076.A0A2P6TE15"/>
<feature type="transmembrane region" description="Helical" evidence="10">
    <location>
        <begin position="512"/>
        <end position="533"/>
    </location>
</feature>
<evidence type="ECO:0000256" key="1">
    <source>
        <dbReference type="ARBA" id="ARBA00001933"/>
    </source>
</evidence>
<evidence type="ECO:0000256" key="10">
    <source>
        <dbReference type="SAM" id="Phobius"/>
    </source>
</evidence>
<dbReference type="GO" id="GO:0005996">
    <property type="term" value="P:monosaccharide metabolic process"/>
    <property type="evidence" value="ECO:0007669"/>
    <property type="project" value="InterPro"/>
</dbReference>
<accession>A0A2P6TE15</accession>
<sequence length="1176" mass="125177">MQQPEDPQPPAGWDEWLEASVTQLRQRSLFRTLRPTVPGLSAVEAAMSQADIDAFVADRPPASASLPSLVDARDLRTIKLFSLNDYLGLSTHPAVRQAAADAALQCGNGPRSSALVGGYTSWHRDLEAALADLKGTQDCLLFPTGFAANLAVASALCRGGNIVLLSDELNHASIVDGARLGRRDGAKLLVFRHNDLSHLEELLQSECPPGWRVAVLTDSLFSMDGDFADLRGLAELRRRHGFLLVVDDAHATLVCGDRGGGAAEMLGVSDQVDLHVGTLSKAFGCLGGFVACSQQWKDFLVNTGRTQVFSTALPVPVAAAALAAVRVAAAEPWRRQHVWRLAARLGGALGVPVTSPIVPLVIGPEQETVDISMSLLQQGFHVPAIRPPTVPRGTSRLRAERQWRRHVNAQGADVDRVGWLFNALAYGAMLVLRHGLRQGQPGLALAAGTQPLFAALLAALVSHRRWGRGFYTTWREPLALASLLHLQWSVRLLAINSSDNIMLVFKDGGHPLFLLGMLALNNALVWFLLALFYSPSAVPITAMILSAGALSSLATTQPMCGRALEAPGVVQPLSELYSMLTLAHFTAMHPGTADLLASQSRTPEQQCIVISNWMNLAGGILFPLALMWQQGPVPTASPTWQLVSMLRALAAGQAAPQLLAAVRAGACGAVASGMLRRSLAAMVEPTAFPPADRDSFHYAVLQAPLMKEETGGSLPRFLLPYVARLGGMGGLRAPDRGEQAYQAALTAAREAQPFALLVGSGGTEQLILDLAHKHHREFCKAKHALAGELPREIYAEQACGEGATVPPVLLVAHPFANSLPSALEALARLQQDGYRGRIVYLPSAAPGAADDAWASLQESLKGVRVWHQLHRSRIGLVGQPSSWLVASTPSAAAVASSWGPSLVDIDMQELLGGLWGTGSFKKGQVEAVVQDMLAGGAPHTHSEAEGEQEGCPACGAPAVEAEPAAKVYLSLRSLVDQHGLSCISVRCFDVVTAKETTGCYSLSRLLDEQVVAGCEGDVCSALGMLWGQAMTGQVPWMANIAQVDPPNGVVKLAHCTIARSLLTSHEATTHFESGLGVALKGKVPPGAVTLLRIGGKGLDQLWLEEGYVLEEQEAEGTWSPNLCRTQVRVSLLGGRPVVDGLLQRPLGNHVVMLRGHHKALLSSYFSQFGPGFAKAS</sequence>
<dbReference type="InterPro" id="IPR004839">
    <property type="entry name" value="Aminotransferase_I/II_large"/>
</dbReference>
<evidence type="ECO:0000256" key="7">
    <source>
        <dbReference type="ARBA" id="ARBA00022919"/>
    </source>
</evidence>
<comment type="pathway">
    <text evidence="3">Sphingolipid metabolism.</text>
</comment>
<dbReference type="Gene3D" id="3.40.640.10">
    <property type="entry name" value="Type I PLP-dependent aspartate aminotransferase-like (Major domain)"/>
    <property type="match status" value="1"/>
</dbReference>
<evidence type="ECO:0000256" key="6">
    <source>
        <dbReference type="ARBA" id="ARBA00022898"/>
    </source>
</evidence>
<dbReference type="GO" id="GO:0016740">
    <property type="term" value="F:transferase activity"/>
    <property type="evidence" value="ECO:0007669"/>
    <property type="project" value="UniProtKB-KW"/>
</dbReference>
<dbReference type="UniPathway" id="UPA00222"/>
<dbReference type="GO" id="GO:0016020">
    <property type="term" value="C:membrane"/>
    <property type="evidence" value="ECO:0007669"/>
    <property type="project" value="GOC"/>
</dbReference>
<dbReference type="InterPro" id="IPR015421">
    <property type="entry name" value="PyrdxlP-dep_Trfase_major"/>
</dbReference>
<evidence type="ECO:0000256" key="8">
    <source>
        <dbReference type="ARBA" id="ARBA00023235"/>
    </source>
</evidence>
<dbReference type="InterPro" id="IPR015422">
    <property type="entry name" value="PyrdxlP-dep_Trfase_small"/>
</dbReference>
<dbReference type="Pfam" id="PF00155">
    <property type="entry name" value="Aminotran_1_2"/>
    <property type="match status" value="1"/>
</dbReference>
<evidence type="ECO:0000313" key="12">
    <source>
        <dbReference type="EMBL" id="PRW20893.1"/>
    </source>
</evidence>
<dbReference type="SUPFAM" id="SSF53743">
    <property type="entry name" value="FucI/AraA N-terminal and middle domains"/>
    <property type="match status" value="1"/>
</dbReference>
<dbReference type="InterPro" id="IPR001917">
    <property type="entry name" value="Aminotrans_II_pyridoxalP_BS"/>
</dbReference>
<evidence type="ECO:0000256" key="3">
    <source>
        <dbReference type="ARBA" id="ARBA00004991"/>
    </source>
</evidence>
<keyword evidence="5" id="KW-0808">Transferase</keyword>